<dbReference type="InterPro" id="IPR017827">
    <property type="entry name" value="HSQ_synthase_HpnC"/>
</dbReference>
<dbReference type="InterPro" id="IPR033904">
    <property type="entry name" value="Trans_IPPS_HH"/>
</dbReference>
<dbReference type="InterPro" id="IPR008949">
    <property type="entry name" value="Isoprenoid_synthase_dom_sf"/>
</dbReference>
<dbReference type="EMBL" id="DRHY01000306">
    <property type="protein sequence ID" value="HEC75341.1"/>
    <property type="molecule type" value="Genomic_DNA"/>
</dbReference>
<dbReference type="CDD" id="cd00683">
    <property type="entry name" value="Trans_IPPS_HH"/>
    <property type="match status" value="1"/>
</dbReference>
<evidence type="ECO:0000313" key="1">
    <source>
        <dbReference type="EMBL" id="HEC75341.1"/>
    </source>
</evidence>
<dbReference type="InterPro" id="IPR002060">
    <property type="entry name" value="Squ/phyt_synthse"/>
</dbReference>
<dbReference type="GO" id="GO:0004311">
    <property type="term" value="F:geranylgeranyl diphosphate synthase activity"/>
    <property type="evidence" value="ECO:0007669"/>
    <property type="project" value="InterPro"/>
</dbReference>
<reference evidence="1" key="1">
    <citation type="journal article" date="2020" name="mSystems">
        <title>Genome- and Community-Level Interaction Insights into Carbon Utilization and Element Cycling Functions of Hydrothermarchaeota in Hydrothermal Sediment.</title>
        <authorList>
            <person name="Zhou Z."/>
            <person name="Liu Y."/>
            <person name="Xu W."/>
            <person name="Pan J."/>
            <person name="Luo Z.H."/>
            <person name="Li M."/>
        </authorList>
    </citation>
    <scope>NUCLEOTIDE SEQUENCE [LARGE SCALE GENOMIC DNA]</scope>
    <source>
        <strain evidence="1">HyVt-380</strain>
    </source>
</reference>
<proteinExistence type="predicted"/>
<accession>A0A7C1VTP5</accession>
<dbReference type="SUPFAM" id="SSF48576">
    <property type="entry name" value="Terpenoid synthases"/>
    <property type="match status" value="1"/>
</dbReference>
<dbReference type="Pfam" id="PF00494">
    <property type="entry name" value="SQS_PSY"/>
    <property type="match status" value="1"/>
</dbReference>
<dbReference type="PANTHER" id="PTHR31480">
    <property type="entry name" value="BIFUNCTIONAL LYCOPENE CYCLASE/PHYTOENE SYNTHASE"/>
    <property type="match status" value="1"/>
</dbReference>
<dbReference type="SFLD" id="SFLDG01018">
    <property type="entry name" value="Squalene/Phytoene_Synthase_Lik"/>
    <property type="match status" value="1"/>
</dbReference>
<dbReference type="InterPro" id="IPR044843">
    <property type="entry name" value="Trans_IPPS_bact-type"/>
</dbReference>
<dbReference type="Proteomes" id="UP000886384">
    <property type="component" value="Unassembled WGS sequence"/>
</dbReference>
<organism evidence="1">
    <name type="scientific">Methylophaga aminisulfidivorans</name>
    <dbReference type="NCBI Taxonomy" id="230105"/>
    <lineage>
        <taxon>Bacteria</taxon>
        <taxon>Pseudomonadati</taxon>
        <taxon>Pseudomonadota</taxon>
        <taxon>Gammaproteobacteria</taxon>
        <taxon>Thiotrichales</taxon>
        <taxon>Piscirickettsiaceae</taxon>
        <taxon>Methylophaga</taxon>
    </lineage>
</organism>
<protein>
    <submittedName>
        <fullName evidence="1">Squalene synthase HpnC</fullName>
        <ecNumber evidence="1">2.5.1.21</ecNumber>
    </submittedName>
</protein>
<dbReference type="GO" id="GO:0051996">
    <property type="term" value="F:squalene synthase [NAD(P)H] activity"/>
    <property type="evidence" value="ECO:0007669"/>
    <property type="project" value="UniProtKB-EC"/>
</dbReference>
<dbReference type="SFLD" id="SFLDG01212">
    <property type="entry name" value="Phytoene_synthase_like"/>
    <property type="match status" value="1"/>
</dbReference>
<dbReference type="Gene3D" id="1.10.600.10">
    <property type="entry name" value="Farnesyl Diphosphate Synthase"/>
    <property type="match status" value="1"/>
</dbReference>
<gene>
    <name evidence="1" type="primary">hpnC</name>
    <name evidence="1" type="ORF">ENI26_13400</name>
</gene>
<dbReference type="NCBIfam" id="TIGR03464">
    <property type="entry name" value="HpnC"/>
    <property type="match status" value="1"/>
</dbReference>
<keyword evidence="1" id="KW-0808">Transferase</keyword>
<name>A0A7C1VTP5_9GAMM</name>
<dbReference type="GO" id="GO:0016114">
    <property type="term" value="P:terpenoid biosynthetic process"/>
    <property type="evidence" value="ECO:0007669"/>
    <property type="project" value="UniProtKB-ARBA"/>
</dbReference>
<comment type="caution">
    <text evidence="1">The sequence shown here is derived from an EMBL/GenBank/DDBJ whole genome shotgun (WGS) entry which is preliminary data.</text>
</comment>
<dbReference type="AlphaFoldDB" id="A0A7C1VTP5"/>
<dbReference type="SFLD" id="SFLDS00005">
    <property type="entry name" value="Isoprenoid_Synthase_Type_I"/>
    <property type="match status" value="1"/>
</dbReference>
<sequence length="305" mass="34829">MTSAMSLEKAYAYCMKLAHSHYENFPVASVLLPKHLRQPISAIYAFARTADDFADEGNEPENVRLSFLNQYSLQLRQIQQNDYDGNDPIFIALSDVIHNYHLPIDLFEDLLSAFRQDVVKNRYNTFDEVVDYCQRSANPVGRLLLHLMGQPTTEQIEQSDAICTALQLINFYQDIRQDISEQNRVYIPLDKLHEKQLTIDDITCENSIALAPILRSLYAQTSAIMCMGLELGNSLPGRLGWEIRAMTLGGIETLRQLQRQSDRDVLNRPRLSRWKKLKVLTLSLSKNTLNKSLLMNTGITDSDSD</sequence>
<dbReference type="EC" id="2.5.1.21" evidence="1"/>